<dbReference type="SUPFAM" id="SSF51621">
    <property type="entry name" value="Phosphoenolpyruvate/pyruvate domain"/>
    <property type="match status" value="1"/>
</dbReference>
<comment type="caution">
    <text evidence="5">The sequence shown here is derived from an EMBL/GenBank/DDBJ whole genome shotgun (WGS) entry which is preliminary data.</text>
</comment>
<evidence type="ECO:0000256" key="1">
    <source>
        <dbReference type="ARBA" id="ARBA00022723"/>
    </source>
</evidence>
<dbReference type="InterPro" id="IPR015813">
    <property type="entry name" value="Pyrv/PenolPyrv_kinase-like_dom"/>
</dbReference>
<dbReference type="AlphaFoldDB" id="A0A356LF86"/>
<protein>
    <submittedName>
        <fullName evidence="5">2-dehydro-3-deoxyglucarate aldolase</fullName>
    </submittedName>
</protein>
<gene>
    <name evidence="5" type="ORF">DD666_07045</name>
</gene>
<dbReference type="FunFam" id="3.20.20.60:FF:000004">
    <property type="entry name" value="5-keto-4-deoxy-D-glucarate aldolase"/>
    <property type="match status" value="1"/>
</dbReference>
<dbReference type="Proteomes" id="UP000264036">
    <property type="component" value="Unassembled WGS sequence"/>
</dbReference>
<keyword evidence="2" id="KW-0456">Lyase</keyword>
<evidence type="ECO:0000313" key="5">
    <source>
        <dbReference type="EMBL" id="HBP29155.1"/>
    </source>
</evidence>
<dbReference type="GO" id="GO:0016832">
    <property type="term" value="F:aldehyde-lyase activity"/>
    <property type="evidence" value="ECO:0007669"/>
    <property type="project" value="UniProtKB-ARBA"/>
</dbReference>
<dbReference type="InterPro" id="IPR050251">
    <property type="entry name" value="HpcH-HpaI_aldolase"/>
</dbReference>
<dbReference type="PANTHER" id="PTHR30502:SF4">
    <property type="entry name" value="5-KETO-4-DEOXY-D-GLUCARATE ALDOLASE"/>
    <property type="match status" value="1"/>
</dbReference>
<evidence type="ECO:0000256" key="3">
    <source>
        <dbReference type="ARBA" id="ARBA00045074"/>
    </source>
</evidence>
<comment type="catalytic activity">
    <reaction evidence="3">
        <text>D-glyceraldehyde + pyruvate = 2-dehydro-3-deoxy-L-galactonate</text>
        <dbReference type="Rhea" id="RHEA:80055"/>
        <dbReference type="ChEBI" id="CHEBI:15361"/>
        <dbReference type="ChEBI" id="CHEBI:17378"/>
        <dbReference type="ChEBI" id="CHEBI:75545"/>
    </reaction>
</comment>
<evidence type="ECO:0000313" key="6">
    <source>
        <dbReference type="Proteomes" id="UP000264036"/>
    </source>
</evidence>
<keyword evidence="1" id="KW-0479">Metal-binding</keyword>
<dbReference type="InterPro" id="IPR040442">
    <property type="entry name" value="Pyrv_kinase-like_dom_sf"/>
</dbReference>
<reference evidence="5 6" key="1">
    <citation type="journal article" date="2018" name="Nat. Biotechnol.">
        <title>A standardized bacterial taxonomy based on genome phylogeny substantially revises the tree of life.</title>
        <authorList>
            <person name="Parks D.H."/>
            <person name="Chuvochina M."/>
            <person name="Waite D.W."/>
            <person name="Rinke C."/>
            <person name="Skarshewski A."/>
            <person name="Chaumeil P.A."/>
            <person name="Hugenholtz P."/>
        </authorList>
    </citation>
    <scope>NUCLEOTIDE SEQUENCE [LARGE SCALE GENOMIC DNA]</scope>
    <source>
        <strain evidence="5">UBA10707</strain>
    </source>
</reference>
<name>A0A356LF86_9BURK</name>
<dbReference type="PANTHER" id="PTHR30502">
    <property type="entry name" value="2-KETO-3-DEOXY-L-RHAMNONATE ALDOLASE"/>
    <property type="match status" value="1"/>
</dbReference>
<dbReference type="GO" id="GO:0005737">
    <property type="term" value="C:cytoplasm"/>
    <property type="evidence" value="ECO:0007669"/>
    <property type="project" value="TreeGrafter"/>
</dbReference>
<dbReference type="EMBL" id="DOEK01000016">
    <property type="protein sequence ID" value="HBP29155.1"/>
    <property type="molecule type" value="Genomic_DNA"/>
</dbReference>
<dbReference type="Pfam" id="PF03328">
    <property type="entry name" value="HpcH_HpaI"/>
    <property type="match status" value="1"/>
</dbReference>
<sequence length="253" mass="27002">MKQQIPNTFRQKLLARETLIGTWLSTTSPMLAEVAGVCGYDWLLLDGEHAPNDIPVLTAQLQAINASNSAGIGRPPVNDQTLIKQYLDIGFYNLLIPFIESGEQAEYAVAATRYPPAGVRGVAGMTRASAYGTEADYFKQVNDHIGVILQIESRAGVEAVEDIVAVDGVDAIFIGPSDLSAAYGYLGQPQHPEVQQAIAHVHKVAAAAGKASGILAVVPDEAAVYIKQGFSFVGVGVDLSVYKNALMSLRSRF</sequence>
<dbReference type="Gene3D" id="3.20.20.60">
    <property type="entry name" value="Phosphoenolpyruvate-binding domains"/>
    <property type="match status" value="1"/>
</dbReference>
<dbReference type="InterPro" id="IPR005000">
    <property type="entry name" value="Aldolase/citrate-lyase_domain"/>
</dbReference>
<organism evidence="5 6">
    <name type="scientific">Advenella kashmirensis</name>
    <dbReference type="NCBI Taxonomy" id="310575"/>
    <lineage>
        <taxon>Bacteria</taxon>
        <taxon>Pseudomonadati</taxon>
        <taxon>Pseudomonadota</taxon>
        <taxon>Betaproteobacteria</taxon>
        <taxon>Burkholderiales</taxon>
        <taxon>Alcaligenaceae</taxon>
    </lineage>
</organism>
<proteinExistence type="predicted"/>
<accession>A0A356LF86</accession>
<dbReference type="GO" id="GO:0046872">
    <property type="term" value="F:metal ion binding"/>
    <property type="evidence" value="ECO:0007669"/>
    <property type="project" value="UniProtKB-KW"/>
</dbReference>
<evidence type="ECO:0000256" key="2">
    <source>
        <dbReference type="ARBA" id="ARBA00023239"/>
    </source>
</evidence>
<feature type="domain" description="HpcH/HpaI aldolase/citrate lyase" evidence="4">
    <location>
        <begin position="20"/>
        <end position="244"/>
    </location>
</feature>
<evidence type="ECO:0000259" key="4">
    <source>
        <dbReference type="Pfam" id="PF03328"/>
    </source>
</evidence>